<reference evidence="5 6" key="1">
    <citation type="submission" date="2024-06" db="EMBL/GenBank/DDBJ databases">
        <title>The Natural Products Discovery Center: Release of the First 8490 Sequenced Strains for Exploring Actinobacteria Biosynthetic Diversity.</title>
        <authorList>
            <person name="Kalkreuter E."/>
            <person name="Kautsar S.A."/>
            <person name="Yang D."/>
            <person name="Bader C.D."/>
            <person name="Teijaro C.N."/>
            <person name="Fluegel L."/>
            <person name="Davis C.M."/>
            <person name="Simpson J.R."/>
            <person name="Lauterbach L."/>
            <person name="Steele A.D."/>
            <person name="Gui C."/>
            <person name="Meng S."/>
            <person name="Li G."/>
            <person name="Viehrig K."/>
            <person name="Ye F."/>
            <person name="Su P."/>
            <person name="Kiefer A.F."/>
            <person name="Nichols A."/>
            <person name="Cepeda A.J."/>
            <person name="Yan W."/>
            <person name="Fan B."/>
            <person name="Jiang Y."/>
            <person name="Adhikari A."/>
            <person name="Zheng C.-J."/>
            <person name="Schuster L."/>
            <person name="Cowan T.M."/>
            <person name="Smanski M.J."/>
            <person name="Chevrette M.G."/>
            <person name="De Carvalho L.P.S."/>
            <person name="Shen B."/>
        </authorList>
    </citation>
    <scope>NUCLEOTIDE SEQUENCE [LARGE SCALE GENOMIC DNA]</scope>
    <source>
        <strain evidence="5 6">NPDC077434</strain>
    </source>
</reference>
<dbReference type="PRINTS" id="PR00502">
    <property type="entry name" value="NUDIXFAMILY"/>
</dbReference>
<evidence type="ECO:0000313" key="6">
    <source>
        <dbReference type="Proteomes" id="UP001553715"/>
    </source>
</evidence>
<evidence type="ECO:0000256" key="1">
    <source>
        <dbReference type="ARBA" id="ARBA00005582"/>
    </source>
</evidence>
<dbReference type="RefSeq" id="WP_366232919.1">
    <property type="nucleotide sequence ID" value="NZ_JBFBMH010000012.1"/>
</dbReference>
<dbReference type="InterPro" id="IPR020476">
    <property type="entry name" value="Nudix_hydrolase"/>
</dbReference>
<evidence type="ECO:0000256" key="3">
    <source>
        <dbReference type="RuleBase" id="RU003476"/>
    </source>
</evidence>
<dbReference type="Gene3D" id="3.90.79.10">
    <property type="entry name" value="Nucleoside Triphosphate Pyrophosphohydrolase"/>
    <property type="match status" value="1"/>
</dbReference>
<accession>A0ABV3LHL5</accession>
<dbReference type="InterPro" id="IPR020084">
    <property type="entry name" value="NUDIX_hydrolase_CS"/>
</dbReference>
<organism evidence="5 6">
    <name type="scientific">Microbacterium profundi</name>
    <dbReference type="NCBI Taxonomy" id="450380"/>
    <lineage>
        <taxon>Bacteria</taxon>
        <taxon>Bacillati</taxon>
        <taxon>Actinomycetota</taxon>
        <taxon>Actinomycetes</taxon>
        <taxon>Micrococcales</taxon>
        <taxon>Microbacteriaceae</taxon>
        <taxon>Microbacterium</taxon>
    </lineage>
</organism>
<name>A0ABV3LHL5_9MICO</name>
<gene>
    <name evidence="5" type="ORF">AB0301_10055</name>
</gene>
<comment type="caution">
    <text evidence="5">The sequence shown here is derived from an EMBL/GenBank/DDBJ whole genome shotgun (WGS) entry which is preliminary data.</text>
</comment>
<dbReference type="PROSITE" id="PS00893">
    <property type="entry name" value="NUDIX_BOX"/>
    <property type="match status" value="1"/>
</dbReference>
<keyword evidence="2 3" id="KW-0378">Hydrolase</keyword>
<proteinExistence type="inferred from homology"/>
<dbReference type="SUPFAM" id="SSF55811">
    <property type="entry name" value="Nudix"/>
    <property type="match status" value="1"/>
</dbReference>
<evidence type="ECO:0000259" key="4">
    <source>
        <dbReference type="PROSITE" id="PS51462"/>
    </source>
</evidence>
<evidence type="ECO:0000256" key="2">
    <source>
        <dbReference type="ARBA" id="ARBA00022801"/>
    </source>
</evidence>
<dbReference type="Pfam" id="PF00293">
    <property type="entry name" value="NUDIX"/>
    <property type="match status" value="1"/>
</dbReference>
<dbReference type="PROSITE" id="PS51462">
    <property type="entry name" value="NUDIX"/>
    <property type="match status" value="1"/>
</dbReference>
<feature type="domain" description="Nudix hydrolase" evidence="4">
    <location>
        <begin position="1"/>
        <end position="133"/>
    </location>
</feature>
<keyword evidence="6" id="KW-1185">Reference proteome</keyword>
<comment type="similarity">
    <text evidence="1 3">Belongs to the Nudix hydrolase family.</text>
</comment>
<protein>
    <submittedName>
        <fullName evidence="5">NUDIX domain-containing protein</fullName>
    </submittedName>
</protein>
<dbReference type="InterPro" id="IPR000086">
    <property type="entry name" value="NUDIX_hydrolase_dom"/>
</dbReference>
<dbReference type="InterPro" id="IPR015797">
    <property type="entry name" value="NUDIX_hydrolase-like_dom_sf"/>
</dbReference>
<dbReference type="EMBL" id="JBFBMH010000012">
    <property type="protein sequence ID" value="MEW1975404.1"/>
    <property type="molecule type" value="Genomic_DNA"/>
</dbReference>
<evidence type="ECO:0000313" key="5">
    <source>
        <dbReference type="EMBL" id="MEW1975404.1"/>
    </source>
</evidence>
<sequence>MHEGRLLVFTHDDVPLDVTGVQVPAGTIEPDESPEAAVVREVFEETGCAVRVVSALGIERYDVWPSKSEVHERHFFQLALVDLDDPPERWGAGEEAPSDGGVAQQWTCYWVPLDQGHVLCAGFGARLGEIVPEVR</sequence>
<dbReference type="CDD" id="cd04663">
    <property type="entry name" value="NUDIX_Hydrolase"/>
    <property type="match status" value="1"/>
</dbReference>
<dbReference type="Proteomes" id="UP001553715">
    <property type="component" value="Unassembled WGS sequence"/>
</dbReference>